<dbReference type="EMBL" id="CYZL01000001">
    <property type="protein sequence ID" value="CUN49848.1"/>
    <property type="molecule type" value="Genomic_DNA"/>
</dbReference>
<evidence type="ECO:0000313" key="2">
    <source>
        <dbReference type="EMBL" id="CUN49848.1"/>
    </source>
</evidence>
<keyword evidence="1" id="KW-0472">Membrane</keyword>
<gene>
    <name evidence="2" type="ORF">ERS852450_00099</name>
</gene>
<dbReference type="Proteomes" id="UP000095679">
    <property type="component" value="Unassembled WGS sequence"/>
</dbReference>
<keyword evidence="1" id="KW-1133">Transmembrane helix</keyword>
<protein>
    <submittedName>
        <fullName evidence="2">Uncharacterized protein</fullName>
    </submittedName>
</protein>
<proteinExistence type="predicted"/>
<feature type="transmembrane region" description="Helical" evidence="1">
    <location>
        <begin position="42"/>
        <end position="64"/>
    </location>
</feature>
<evidence type="ECO:0000313" key="3">
    <source>
        <dbReference type="Proteomes" id="UP000095679"/>
    </source>
</evidence>
<feature type="transmembrane region" description="Helical" evidence="1">
    <location>
        <begin position="5"/>
        <end position="22"/>
    </location>
</feature>
<reference evidence="2 3" key="1">
    <citation type="submission" date="2015-09" db="EMBL/GenBank/DDBJ databases">
        <authorList>
            <consortium name="Pathogen Informatics"/>
        </authorList>
    </citation>
    <scope>NUCLEOTIDE SEQUENCE [LARGE SCALE GENOMIC DNA]</scope>
    <source>
        <strain evidence="2 3">2789STDY5834835</strain>
    </source>
</reference>
<dbReference type="AlphaFoldDB" id="A0A173XHI3"/>
<sequence length="150" mass="17669">MGEIIFGVIGIGIISAAILNIVSTQRMWTKKIAFLLGLYSYFAYSMWGNFIFIIIESGCIFVLIKYYMTHSKISGKITKIKYKEINSEVWCCFFIDKYPNATFWLLQEVIERERLRKEDEVIFWAKKITDEFFKIDSFSRVKQIDIVQAI</sequence>
<keyword evidence="1" id="KW-0812">Transmembrane</keyword>
<name>A0A173XHI3_9FIRM</name>
<accession>A0A173XHI3</accession>
<dbReference type="RefSeq" id="WP_055297785.1">
    <property type="nucleotide sequence ID" value="NZ_BLYK01000008.1"/>
</dbReference>
<evidence type="ECO:0000256" key="1">
    <source>
        <dbReference type="SAM" id="Phobius"/>
    </source>
</evidence>
<organism evidence="2 3">
    <name type="scientific">Anaerobutyricum hallii</name>
    <dbReference type="NCBI Taxonomy" id="39488"/>
    <lineage>
        <taxon>Bacteria</taxon>
        <taxon>Bacillati</taxon>
        <taxon>Bacillota</taxon>
        <taxon>Clostridia</taxon>
        <taxon>Lachnospirales</taxon>
        <taxon>Lachnospiraceae</taxon>
        <taxon>Anaerobutyricum</taxon>
    </lineage>
</organism>